<dbReference type="Proteomes" id="UP000366872">
    <property type="component" value="Unassembled WGS sequence"/>
</dbReference>
<gene>
    <name evidence="2" type="primary">apu_2</name>
    <name evidence="2" type="ORF">PDESU_01844</name>
</gene>
<dbReference type="RefSeq" id="WP_136078869.1">
    <property type="nucleotide sequence ID" value="NZ_CAAHFG010000001.1"/>
</dbReference>
<proteinExistence type="predicted"/>
<dbReference type="Gene3D" id="2.60.40.10">
    <property type="entry name" value="Immunoglobulins"/>
    <property type="match status" value="3"/>
</dbReference>
<feature type="signal peptide" evidence="1">
    <location>
        <begin position="1"/>
        <end position="21"/>
    </location>
</feature>
<feature type="chain" id="PRO_5025592201" evidence="1">
    <location>
        <begin position="22"/>
        <end position="821"/>
    </location>
</feature>
<protein>
    <submittedName>
        <fullName evidence="2">Amylopullulanase</fullName>
    </submittedName>
</protein>
<dbReference type="InterPro" id="IPR013783">
    <property type="entry name" value="Ig-like_fold"/>
</dbReference>
<keyword evidence="1" id="KW-0732">Signal</keyword>
<evidence type="ECO:0000256" key="1">
    <source>
        <dbReference type="SAM" id="SignalP"/>
    </source>
</evidence>
<organism evidence="2 3">
    <name type="scientific">Pontiella desulfatans</name>
    <dbReference type="NCBI Taxonomy" id="2750659"/>
    <lineage>
        <taxon>Bacteria</taxon>
        <taxon>Pseudomonadati</taxon>
        <taxon>Kiritimatiellota</taxon>
        <taxon>Kiritimatiellia</taxon>
        <taxon>Kiritimatiellales</taxon>
        <taxon>Pontiellaceae</taxon>
        <taxon>Pontiella</taxon>
    </lineage>
</organism>
<evidence type="ECO:0000313" key="3">
    <source>
        <dbReference type="Proteomes" id="UP000366872"/>
    </source>
</evidence>
<dbReference type="EMBL" id="CAAHFG010000001">
    <property type="protein sequence ID" value="VGO13288.1"/>
    <property type="molecule type" value="Genomic_DNA"/>
</dbReference>
<name>A0A6C2TZZ0_PONDE</name>
<sequence length="821" mass="85227">MKIKGIALFAALLATTIGAQAQIATYTVGSSGDVSQLYSFGYDGTNVTVAGGIATNTGSFTDAQAGDVISWTLTGATGWSRANAQASHADFNSYATNFTYGQNVGYDAGDIGGVNDNKINSGEVMIIDFDVSGLQAGSVLTLVSTATANASGSSGDWVLVDTNANKVVQSKYGVSKGAGSFGDWQVLNSSYRLYYAGVAGGFRVTRLTVDVVDLPSTNVPPQLAITPNNSRLTLNWDDDPNPIMLDHYDLYRSLTSNEVDFALLASPVDSAYTDLAVTNGVTYYYKAKAVGTNSVETAFGNMVSGTPSIPVPAGLSATPLNTKVALDWNNSTDPLFASFMVWSSEESGTNYVVIASNLTASAYTHTNLINGTANYYVVQQVDSNSNLSALSAEVSATPAVPVPTGLAAVPDNQEVALDWDASIDDLFASFNVWRSLESGVNYSNIATVTTNAYTDNDVTNNVVYYYKVSQLDTGANESALSAAVAAEPAIGPVLIDFRSASGGAGGTQTITLSDLGNDPVSYANSSASFGGAGLSSAAKDSFTVSTATGKIVIKGRAYSDDGPLNDGSDDFQPLTWSGGDLTNTFEGTTGLFNSSDDGTGVQDVSGSLAINPGEAILIQFDLSGFTNAAGTSLVIKEVTGGAGTLYRRNFDVATGVSGAGEAVLTGGEEGAIVVEDGDTFAWMNADRLGTLTIDIVEILSGYNAFADQYGLNEGPEGDDDDDGVSNLGEYAINGNPTNAADRGQTSLSQDGTTFTYVYASNSVDSALVYRLIDTTSLTVGPFGTNNNTVTGTGPVVDDYAPVTNTYSIVDDTLFINLEVEK</sequence>
<reference evidence="2 3" key="1">
    <citation type="submission" date="2019-04" db="EMBL/GenBank/DDBJ databases">
        <authorList>
            <person name="Van Vliet M D."/>
        </authorList>
    </citation>
    <scope>NUCLEOTIDE SEQUENCE [LARGE SCALE GENOMIC DNA]</scope>
    <source>
        <strain evidence="2 3">F1</strain>
    </source>
</reference>
<accession>A0A6C2TZZ0</accession>
<evidence type="ECO:0000313" key="2">
    <source>
        <dbReference type="EMBL" id="VGO13288.1"/>
    </source>
</evidence>
<keyword evidence="3" id="KW-1185">Reference proteome</keyword>
<dbReference type="AlphaFoldDB" id="A0A6C2TZZ0"/>